<dbReference type="EMBL" id="HE573020">
    <property type="protein sequence ID" value="CCC47720.1"/>
    <property type="molecule type" value="Genomic_DNA"/>
</dbReference>
<dbReference type="VEuPathDB" id="TriTrypDB:TvY486_0403870"/>
<reference evidence="1" key="1">
    <citation type="journal article" date="2012" name="Proc. Natl. Acad. Sci. U.S.A.">
        <title>Antigenic diversity is generated by distinct evolutionary mechanisms in African trypanosome species.</title>
        <authorList>
            <person name="Jackson A.P."/>
            <person name="Berry A."/>
            <person name="Aslett M."/>
            <person name="Allison H.C."/>
            <person name="Burton P."/>
            <person name="Vavrova-Anderson J."/>
            <person name="Brown R."/>
            <person name="Browne H."/>
            <person name="Corton N."/>
            <person name="Hauser H."/>
            <person name="Gamble J."/>
            <person name="Gilderthorp R."/>
            <person name="Marcello L."/>
            <person name="McQuillan J."/>
            <person name="Otto T.D."/>
            <person name="Quail M.A."/>
            <person name="Sanders M.J."/>
            <person name="van Tonder A."/>
            <person name="Ginger M.L."/>
            <person name="Field M.C."/>
            <person name="Barry J.D."/>
            <person name="Hertz-Fowler C."/>
            <person name="Berriman M."/>
        </authorList>
    </citation>
    <scope>NUCLEOTIDE SEQUENCE</scope>
    <source>
        <strain evidence="1">Y486</strain>
    </source>
</reference>
<dbReference type="AlphaFoldDB" id="G0TUT3"/>
<organism evidence="1">
    <name type="scientific">Trypanosoma vivax (strain Y486)</name>
    <dbReference type="NCBI Taxonomy" id="1055687"/>
    <lineage>
        <taxon>Eukaryota</taxon>
        <taxon>Discoba</taxon>
        <taxon>Euglenozoa</taxon>
        <taxon>Kinetoplastea</taxon>
        <taxon>Metakinetoplastina</taxon>
        <taxon>Trypanosomatida</taxon>
        <taxon>Trypanosomatidae</taxon>
        <taxon>Trypanosoma</taxon>
        <taxon>Duttonella</taxon>
    </lineage>
</organism>
<accession>G0TUT3</accession>
<proteinExistence type="predicted"/>
<protein>
    <submittedName>
        <fullName evidence="1">Uncharacterized protein</fullName>
    </submittedName>
</protein>
<gene>
    <name evidence="1" type="ORF">TVY486_0403870</name>
</gene>
<evidence type="ECO:0000313" key="1">
    <source>
        <dbReference type="EMBL" id="CCC47720.1"/>
    </source>
</evidence>
<sequence>MWLLAESMRHAWHLHLRQARLYVHYVPMYVQQWATIASRSCTEGTASLGGERCCCAYSEEDAAFLTGNKYYAYFCSGTFDFDYYVYLFTQEWDSIFAAERNYLAIDDGETASGEDKTQSPNASIGGSVGYAVTVLYSMELFVRQCELQVEARQLLATRRTYRRFYIACTGVVQ</sequence>
<name>G0TUT3_TRYVY</name>